<keyword evidence="4 5" id="KW-0472">Membrane</keyword>
<protein>
    <recommendedName>
        <fullName evidence="7">TLC domain-containing protein</fullName>
    </recommendedName>
</protein>
<organism evidence="8 9">
    <name type="scientific">Candidula unifasciata</name>
    <dbReference type="NCBI Taxonomy" id="100452"/>
    <lineage>
        <taxon>Eukaryota</taxon>
        <taxon>Metazoa</taxon>
        <taxon>Spiralia</taxon>
        <taxon>Lophotrochozoa</taxon>
        <taxon>Mollusca</taxon>
        <taxon>Gastropoda</taxon>
        <taxon>Heterobranchia</taxon>
        <taxon>Euthyneura</taxon>
        <taxon>Panpulmonata</taxon>
        <taxon>Eupulmonata</taxon>
        <taxon>Stylommatophora</taxon>
        <taxon>Helicina</taxon>
        <taxon>Helicoidea</taxon>
        <taxon>Geomitridae</taxon>
        <taxon>Candidula</taxon>
    </lineage>
</organism>
<keyword evidence="9" id="KW-1185">Reference proteome</keyword>
<dbReference type="EMBL" id="CAJHNH020004879">
    <property type="protein sequence ID" value="CAG5131786.1"/>
    <property type="molecule type" value="Genomic_DNA"/>
</dbReference>
<evidence type="ECO:0000259" key="7">
    <source>
        <dbReference type="PROSITE" id="PS50922"/>
    </source>
</evidence>
<dbReference type="OrthoDB" id="506011at2759"/>
<evidence type="ECO:0000256" key="1">
    <source>
        <dbReference type="ARBA" id="ARBA00004141"/>
    </source>
</evidence>
<accession>A0A8S3ZYA2</accession>
<keyword evidence="2 5" id="KW-0812">Transmembrane</keyword>
<dbReference type="Proteomes" id="UP000678393">
    <property type="component" value="Unassembled WGS sequence"/>
</dbReference>
<comment type="subcellular location">
    <subcellularLocation>
        <location evidence="1">Membrane</location>
        <topology evidence="1">Multi-pass membrane protein</topology>
    </subcellularLocation>
</comment>
<evidence type="ECO:0000256" key="5">
    <source>
        <dbReference type="PROSITE-ProRule" id="PRU00205"/>
    </source>
</evidence>
<dbReference type="InterPro" id="IPR006634">
    <property type="entry name" value="TLC-dom"/>
</dbReference>
<feature type="transmembrane region" description="Helical" evidence="6">
    <location>
        <begin position="161"/>
        <end position="187"/>
    </location>
</feature>
<dbReference type="InterPro" id="IPR042512">
    <property type="entry name" value="TLCD5"/>
</dbReference>
<dbReference type="Pfam" id="PF03798">
    <property type="entry name" value="TRAM_LAG1_CLN8"/>
    <property type="match status" value="1"/>
</dbReference>
<dbReference type="SMART" id="SM00724">
    <property type="entry name" value="TLC"/>
    <property type="match status" value="1"/>
</dbReference>
<proteinExistence type="predicted"/>
<evidence type="ECO:0000313" key="8">
    <source>
        <dbReference type="EMBL" id="CAG5131786.1"/>
    </source>
</evidence>
<reference evidence="8" key="1">
    <citation type="submission" date="2021-04" db="EMBL/GenBank/DDBJ databases">
        <authorList>
            <consortium name="Molecular Ecology Group"/>
        </authorList>
    </citation>
    <scope>NUCLEOTIDE SEQUENCE</scope>
</reference>
<sequence length="291" mass="33577">MFRVNDFDLLEVLAYTFLWTTLYFILCLWNSVRSYEWHCRIVTTVHALVISFLAFYCTFRVGPWPFTDAGGPNSSMQIRIISLCLGYFLFDVTWCLYFKTEGPAMMAHHFVSIVGLAWCLFSGYYGTELVATIGGAEITNPLLQLRWFLRETGNYHTLLGTFVDWAFMLSFGFYRIGLGSMLLYSYYQQDTDFWGRLGGTSIYIISWVFFINIVRYAIRKYAWTSPVSENNNNKHVLLQAEDSQSESDDCGVKGQVNTIKDQDIPSQREIKDGGGELSLRNRYIVQESVEI</sequence>
<feature type="transmembrane region" description="Helical" evidence="6">
    <location>
        <begin position="76"/>
        <end position="98"/>
    </location>
</feature>
<name>A0A8S3ZYA2_9EUPU</name>
<evidence type="ECO:0000256" key="3">
    <source>
        <dbReference type="ARBA" id="ARBA00022989"/>
    </source>
</evidence>
<feature type="transmembrane region" description="Helical" evidence="6">
    <location>
        <begin position="105"/>
        <end position="124"/>
    </location>
</feature>
<keyword evidence="3 6" id="KW-1133">Transmembrane helix</keyword>
<evidence type="ECO:0000256" key="4">
    <source>
        <dbReference type="ARBA" id="ARBA00023136"/>
    </source>
</evidence>
<dbReference type="PANTHER" id="PTHR31898">
    <property type="entry name" value="TRANSMEMBRANE PROTEIN 136"/>
    <property type="match status" value="1"/>
</dbReference>
<feature type="transmembrane region" description="Helical" evidence="6">
    <location>
        <begin position="12"/>
        <end position="30"/>
    </location>
</feature>
<dbReference type="PANTHER" id="PTHR31898:SF1">
    <property type="entry name" value="TLC DOMAIN-CONTAINING PROTEIN 5"/>
    <property type="match status" value="1"/>
</dbReference>
<dbReference type="PROSITE" id="PS50922">
    <property type="entry name" value="TLC"/>
    <property type="match status" value="1"/>
</dbReference>
<evidence type="ECO:0000256" key="6">
    <source>
        <dbReference type="SAM" id="Phobius"/>
    </source>
</evidence>
<comment type="caution">
    <text evidence="8">The sequence shown here is derived from an EMBL/GenBank/DDBJ whole genome shotgun (WGS) entry which is preliminary data.</text>
</comment>
<dbReference type="AlphaFoldDB" id="A0A8S3ZYA2"/>
<feature type="transmembrane region" description="Helical" evidence="6">
    <location>
        <begin position="37"/>
        <end position="56"/>
    </location>
</feature>
<gene>
    <name evidence="8" type="ORF">CUNI_LOCUS17344</name>
</gene>
<evidence type="ECO:0000256" key="2">
    <source>
        <dbReference type="ARBA" id="ARBA00022692"/>
    </source>
</evidence>
<dbReference type="GO" id="GO:0016020">
    <property type="term" value="C:membrane"/>
    <property type="evidence" value="ECO:0007669"/>
    <property type="project" value="UniProtKB-SubCell"/>
</dbReference>
<feature type="domain" description="TLC" evidence="7">
    <location>
        <begin position="32"/>
        <end position="222"/>
    </location>
</feature>
<evidence type="ECO:0000313" key="9">
    <source>
        <dbReference type="Proteomes" id="UP000678393"/>
    </source>
</evidence>
<feature type="transmembrane region" description="Helical" evidence="6">
    <location>
        <begin position="193"/>
        <end position="214"/>
    </location>
</feature>